<dbReference type="InterPro" id="IPR036640">
    <property type="entry name" value="ABC1_TM_sf"/>
</dbReference>
<evidence type="ECO:0000256" key="27">
    <source>
        <dbReference type="ARBA" id="ARBA00023228"/>
    </source>
</evidence>
<evidence type="ECO:0000256" key="4">
    <source>
        <dbReference type="ARBA" id="ARBA00004374"/>
    </source>
</evidence>
<keyword evidence="23" id="KW-0333">Golgi apparatus</keyword>
<evidence type="ECO:0000256" key="7">
    <source>
        <dbReference type="ARBA" id="ARBA00004550"/>
    </source>
</evidence>
<comment type="catalytic activity">
    <reaction evidence="37">
        <text>pheophorbide a(in) + ATP + H2O = pheophorbide a(out) + ADP + phosphate + H(+)</text>
        <dbReference type="Rhea" id="RHEA:61360"/>
        <dbReference type="ChEBI" id="CHEBI:15377"/>
        <dbReference type="ChEBI" id="CHEBI:15378"/>
        <dbReference type="ChEBI" id="CHEBI:30616"/>
        <dbReference type="ChEBI" id="CHEBI:43474"/>
        <dbReference type="ChEBI" id="CHEBI:58687"/>
        <dbReference type="ChEBI" id="CHEBI:456216"/>
    </reaction>
    <physiologicalReaction direction="left-to-right" evidence="37">
        <dbReference type="Rhea" id="RHEA:61361"/>
    </physiologicalReaction>
</comment>
<gene>
    <name evidence="44" type="ORF">LARSCL_LOCUS16586</name>
</gene>
<evidence type="ECO:0000256" key="5">
    <source>
        <dbReference type="ARBA" id="ARBA00004414"/>
    </source>
</evidence>
<evidence type="ECO:0000256" key="2">
    <source>
        <dbReference type="ARBA" id="ARBA00004333"/>
    </source>
</evidence>
<evidence type="ECO:0000256" key="12">
    <source>
        <dbReference type="ARBA" id="ARBA00022448"/>
    </source>
</evidence>
<evidence type="ECO:0000256" key="24">
    <source>
        <dbReference type="ARBA" id="ARBA00023128"/>
    </source>
</evidence>
<feature type="transmembrane region" description="Helical" evidence="41">
    <location>
        <begin position="496"/>
        <end position="514"/>
    </location>
</feature>
<dbReference type="Gene3D" id="3.40.50.300">
    <property type="entry name" value="P-loop containing nucleotide triphosphate hydrolases"/>
    <property type="match status" value="1"/>
</dbReference>
<dbReference type="PROSITE" id="PS50929">
    <property type="entry name" value="ABC_TM1F"/>
    <property type="match status" value="1"/>
</dbReference>
<feature type="domain" description="ABC transporter" evidence="42">
    <location>
        <begin position="583"/>
        <end position="817"/>
    </location>
</feature>
<feature type="transmembrane region" description="Helical" evidence="41">
    <location>
        <begin position="27"/>
        <end position="47"/>
    </location>
</feature>
<comment type="subunit">
    <text evidence="11">Homodimer.</text>
</comment>
<organism evidence="44 45">
    <name type="scientific">Larinioides sclopetarius</name>
    <dbReference type="NCBI Taxonomy" id="280406"/>
    <lineage>
        <taxon>Eukaryota</taxon>
        <taxon>Metazoa</taxon>
        <taxon>Ecdysozoa</taxon>
        <taxon>Arthropoda</taxon>
        <taxon>Chelicerata</taxon>
        <taxon>Arachnida</taxon>
        <taxon>Araneae</taxon>
        <taxon>Araneomorphae</taxon>
        <taxon>Entelegynae</taxon>
        <taxon>Araneoidea</taxon>
        <taxon>Araneidae</taxon>
        <taxon>Larinioides</taxon>
    </lineage>
</organism>
<dbReference type="InterPro" id="IPR003593">
    <property type="entry name" value="AAA+_ATPase"/>
</dbReference>
<keyword evidence="20" id="KW-0067">ATP-binding</keyword>
<feature type="transmembrane region" description="Helical" evidence="41">
    <location>
        <begin position="131"/>
        <end position="153"/>
    </location>
</feature>
<dbReference type="InterPro" id="IPR027417">
    <property type="entry name" value="P-loop_NTPase"/>
</dbReference>
<dbReference type="GO" id="GO:0031901">
    <property type="term" value="C:early endosome membrane"/>
    <property type="evidence" value="ECO:0007669"/>
    <property type="project" value="UniProtKB-SubCell"/>
</dbReference>
<dbReference type="GO" id="GO:0016887">
    <property type="term" value="F:ATP hydrolysis activity"/>
    <property type="evidence" value="ECO:0007669"/>
    <property type="project" value="InterPro"/>
</dbReference>
<dbReference type="GO" id="GO:0005741">
    <property type="term" value="C:mitochondrial outer membrane"/>
    <property type="evidence" value="ECO:0007669"/>
    <property type="project" value="UniProtKB-SubCell"/>
</dbReference>
<dbReference type="InterPro" id="IPR032410">
    <property type="entry name" value="ABCB6_N"/>
</dbReference>
<evidence type="ECO:0000256" key="20">
    <source>
        <dbReference type="ARBA" id="ARBA00022840"/>
    </source>
</evidence>
<evidence type="ECO:0000256" key="34">
    <source>
        <dbReference type="ARBA" id="ARBA00047753"/>
    </source>
</evidence>
<evidence type="ECO:0000256" key="22">
    <source>
        <dbReference type="ARBA" id="ARBA00022989"/>
    </source>
</evidence>
<dbReference type="PANTHER" id="PTHR24221:SF654">
    <property type="entry name" value="ATP-BINDING CASSETTE SUB-FAMILY B MEMBER 6"/>
    <property type="match status" value="1"/>
</dbReference>
<evidence type="ECO:0000256" key="15">
    <source>
        <dbReference type="ARBA" id="ARBA00022692"/>
    </source>
</evidence>
<dbReference type="PANTHER" id="PTHR24221">
    <property type="entry name" value="ATP-BINDING CASSETTE SUB-FAMILY B"/>
    <property type="match status" value="1"/>
</dbReference>
<feature type="transmembrane region" description="Helical" evidence="41">
    <location>
        <begin position="173"/>
        <end position="191"/>
    </location>
</feature>
<feature type="transmembrane region" description="Helical" evidence="41">
    <location>
        <begin position="258"/>
        <end position="280"/>
    </location>
</feature>
<dbReference type="GO" id="GO:0005576">
    <property type="term" value="C:extracellular region"/>
    <property type="evidence" value="ECO:0007669"/>
    <property type="project" value="UniProtKB-SubCell"/>
</dbReference>
<evidence type="ECO:0000259" key="43">
    <source>
        <dbReference type="PROSITE" id="PS50929"/>
    </source>
</evidence>
<dbReference type="Proteomes" id="UP001497382">
    <property type="component" value="Unassembled WGS sequence"/>
</dbReference>
<keyword evidence="26" id="KW-1015">Disulfide bond</keyword>
<comment type="catalytic activity">
    <reaction evidence="39">
        <text>coproporphyrin III(in) + ATP + H2O = coproporphyrin III(out) + ADP + phosphate + H(+)</text>
        <dbReference type="Rhea" id="RHEA:66664"/>
        <dbReference type="ChEBI" id="CHEBI:15377"/>
        <dbReference type="ChEBI" id="CHEBI:15378"/>
        <dbReference type="ChEBI" id="CHEBI:30616"/>
        <dbReference type="ChEBI" id="CHEBI:43474"/>
        <dbReference type="ChEBI" id="CHEBI:131725"/>
        <dbReference type="ChEBI" id="CHEBI:456216"/>
    </reaction>
    <physiologicalReaction direction="left-to-right" evidence="39">
        <dbReference type="Rhea" id="RHEA:66665"/>
    </physiologicalReaction>
</comment>
<evidence type="ECO:0000256" key="37">
    <source>
        <dbReference type="ARBA" id="ARBA00048455"/>
    </source>
</evidence>
<evidence type="ECO:0000313" key="44">
    <source>
        <dbReference type="EMBL" id="CAL1290607.1"/>
    </source>
</evidence>
<feature type="transmembrane region" description="Helical" evidence="41">
    <location>
        <begin position="405"/>
        <end position="424"/>
    </location>
</feature>
<keyword evidence="13" id="KW-1003">Cell membrane</keyword>
<evidence type="ECO:0000256" key="3">
    <source>
        <dbReference type="ARBA" id="ARBA00004337"/>
    </source>
</evidence>
<keyword evidence="14" id="KW-0964">Secreted</keyword>
<proteinExistence type="inferred from homology"/>
<dbReference type="SMART" id="SM00382">
    <property type="entry name" value="AAA"/>
    <property type="match status" value="1"/>
</dbReference>
<evidence type="ECO:0000256" key="9">
    <source>
        <dbReference type="ARBA" id="ARBA00004653"/>
    </source>
</evidence>
<evidence type="ECO:0000256" key="11">
    <source>
        <dbReference type="ARBA" id="ARBA00011738"/>
    </source>
</evidence>
<evidence type="ECO:0000256" key="16">
    <source>
        <dbReference type="ARBA" id="ARBA00022741"/>
    </source>
</evidence>
<keyword evidence="22 41" id="KW-1133">Transmembrane helix</keyword>
<evidence type="ECO:0000256" key="33">
    <source>
        <dbReference type="ARBA" id="ARBA00047649"/>
    </source>
</evidence>
<dbReference type="Gene3D" id="1.20.1560.10">
    <property type="entry name" value="ABC transporter type 1, transmembrane domain"/>
    <property type="match status" value="1"/>
</dbReference>
<feature type="transmembrane region" description="Helical" evidence="41">
    <location>
        <begin position="67"/>
        <end position="85"/>
    </location>
</feature>
<dbReference type="GO" id="GO:0020037">
    <property type="term" value="F:heme binding"/>
    <property type="evidence" value="ECO:0007669"/>
    <property type="project" value="TreeGrafter"/>
</dbReference>
<reference evidence="44 45" key="1">
    <citation type="submission" date="2024-04" db="EMBL/GenBank/DDBJ databases">
        <authorList>
            <person name="Rising A."/>
            <person name="Reimegard J."/>
            <person name="Sonavane S."/>
            <person name="Akerstrom W."/>
            <person name="Nylinder S."/>
            <person name="Hedman E."/>
            <person name="Kallberg Y."/>
        </authorList>
    </citation>
    <scope>NUCLEOTIDE SEQUENCE [LARGE SCALE GENOMIC DNA]</scope>
</reference>
<evidence type="ECO:0000256" key="36">
    <source>
        <dbReference type="ARBA" id="ARBA00048309"/>
    </source>
</evidence>
<feature type="domain" description="ABC transmembrane type-1" evidence="43">
    <location>
        <begin position="261"/>
        <end position="549"/>
    </location>
</feature>
<protein>
    <recommendedName>
        <fullName evidence="31">ATP-binding cassette sub-family B member 6</fullName>
        <ecNumber evidence="30">7.6.2.5</ecNumber>
    </recommendedName>
    <alternativeName>
        <fullName evidence="32">ABC-type heme transporter ABCB6</fullName>
    </alternativeName>
</protein>
<evidence type="ECO:0000259" key="42">
    <source>
        <dbReference type="PROSITE" id="PS50893"/>
    </source>
</evidence>
<evidence type="ECO:0000256" key="40">
    <source>
        <dbReference type="ARBA" id="ARBA00049398"/>
    </source>
</evidence>
<keyword evidence="18" id="KW-1000">Mitochondrion outer membrane</keyword>
<evidence type="ECO:0000256" key="31">
    <source>
        <dbReference type="ARBA" id="ARBA00024439"/>
    </source>
</evidence>
<evidence type="ECO:0000256" key="25">
    <source>
        <dbReference type="ARBA" id="ARBA00023136"/>
    </source>
</evidence>
<keyword evidence="27" id="KW-0458">Lysosome</keyword>
<dbReference type="PROSITE" id="PS50893">
    <property type="entry name" value="ABC_TRANSPORTER_2"/>
    <property type="match status" value="1"/>
</dbReference>
<evidence type="ECO:0000256" key="13">
    <source>
        <dbReference type="ARBA" id="ARBA00022475"/>
    </source>
</evidence>
<dbReference type="CDD" id="cd03253">
    <property type="entry name" value="ABCC_ATM1_transporter"/>
    <property type="match status" value="1"/>
</dbReference>
<comment type="subcellular location">
    <subcellularLocation>
        <location evidence="8">Cell membrane</location>
        <topology evidence="8">Multi-pass membrane protein</topology>
    </subcellularLocation>
    <subcellularLocation>
        <location evidence="1">Early endosome membrane</location>
    </subcellularLocation>
    <subcellularLocation>
        <location evidence="6">Endoplasmic reticulum membrane</location>
        <topology evidence="6">Multi-pass membrane protein</topology>
    </subcellularLocation>
    <subcellularLocation>
        <location evidence="3">Endosome membrane</location>
        <topology evidence="3">Multi-pass membrane protein</topology>
    </subcellularLocation>
    <subcellularLocation>
        <location evidence="2">Endosome</location>
        <location evidence="2">Multivesicular body membrane</location>
    </subcellularLocation>
    <subcellularLocation>
        <location evidence="9">Golgi apparatus membrane</location>
        <topology evidence="9">Multi-pass membrane protein</topology>
    </subcellularLocation>
    <subcellularLocation>
        <location evidence="5">Late endosome membrane</location>
    </subcellularLocation>
    <subcellularLocation>
        <location evidence="10">Lysosome membrane</location>
    </subcellularLocation>
    <subcellularLocation>
        <location evidence="28">Melanosome membrane</location>
    </subcellularLocation>
    <subcellularLocation>
        <location evidence="4">Mitochondrion outer membrane</location>
        <topology evidence="4">Multi-pass membrane protein</topology>
    </subcellularLocation>
    <subcellularLocation>
        <location evidence="7">Secreted</location>
        <location evidence="7">Extracellular exosome</location>
    </subcellularLocation>
</comment>
<dbReference type="GO" id="GO:0000139">
    <property type="term" value="C:Golgi membrane"/>
    <property type="evidence" value="ECO:0007669"/>
    <property type="project" value="UniProtKB-SubCell"/>
</dbReference>
<dbReference type="SUPFAM" id="SSF52540">
    <property type="entry name" value="P-loop containing nucleoside triphosphate hydrolases"/>
    <property type="match status" value="1"/>
</dbReference>
<dbReference type="FunFam" id="3.40.50.300:FF:000186">
    <property type="entry name" value="ATP-binding cassette sub-family B member 7, mitochondrial"/>
    <property type="match status" value="1"/>
</dbReference>
<sequence length="829" mass="94420">MLYCPANVSFLTPWVNHGLSHCFADTVSSIFIFLFIYIFGGVQSYMYSKYSSDLDPRIFPKSKLYKLQLGCHIFLPVLILVRFILECTVLYERVIYGYMIFHALLYCFAFPFAVYLLYLERYKVLPSVPTSGHGLVLLVFWTCVFIVENLTLLNLKNEKWWFSLNNLSDKIEFGFFVLRYLCGVLLFLLGLDAPGIPSAQDYFLFRQLNLQSGTAALLESGSPGIDAAENRSAFSHIGEKIKRLIPFLWPKRSFKLQLRVVICFGFLILGRVINVLVPQYNKYIIDSLTQGVPLTFRWDYILIYVLFWFLQGQGSNSFLNNIRNFLWIRVQQYTVKAVELDIYAHLHSLSLKWHLGRKIGEILRVMDRGTSSISSLLGYIIFNILPTFADIFIAVVYFAVAFNPWFGLIVFLTMSLYLISTVWLTEWRTKFRRNTNKLDNEVEAQCVDSLLNFETVKYYNAEAYEIENYEKAIDNYQVAEWIGAVSLNLLNTVQNIIISIGVMAGALLCARYVVDGKLTSGDYVLFSSYILQLYTPLNFFGTYYRMIQTAFVDMENMFQLLNTEPEIVDKPNARPLKVGDGRIEFRNVNFSYIPERQILKDVSFVVPPGHTVALVGPTGSGKSTITRLLFRLYDVSSGEVLIDGQNVVDVTQKSLRQSIGVVPQDTVLFNKSIRYNIGYGRPSASVEEIEDAAKAADIHNQILSFPEGYDTVVGERGLKLSGGEKQRVAIARTILKAPSFVLLDEATSSLDTQTERNIQQSLAIVCKNKTSLIIAHRLSTIIHADEILVLNEGEIIERGTHSELLKLNGFYANMWQQQLEPEKGDGDKQ</sequence>
<comment type="catalytic activity">
    <reaction evidence="33">
        <text>heme b(in) + ATP + H2O = heme b(out) + ADP + phosphate + H(+)</text>
        <dbReference type="Rhea" id="RHEA:19261"/>
        <dbReference type="ChEBI" id="CHEBI:15377"/>
        <dbReference type="ChEBI" id="CHEBI:15378"/>
        <dbReference type="ChEBI" id="CHEBI:30616"/>
        <dbReference type="ChEBI" id="CHEBI:43474"/>
        <dbReference type="ChEBI" id="CHEBI:60344"/>
        <dbReference type="ChEBI" id="CHEBI:456216"/>
        <dbReference type="EC" id="7.6.2.5"/>
    </reaction>
    <physiologicalReaction direction="left-to-right" evidence="33">
        <dbReference type="Rhea" id="RHEA:19262"/>
    </physiologicalReaction>
</comment>
<evidence type="ECO:0000256" key="18">
    <source>
        <dbReference type="ARBA" id="ARBA00022787"/>
    </source>
</evidence>
<keyword evidence="45" id="KW-1185">Reference proteome</keyword>
<evidence type="ECO:0000256" key="35">
    <source>
        <dbReference type="ARBA" id="ARBA00047789"/>
    </source>
</evidence>
<comment type="catalytic activity">
    <reaction evidence="34">
        <text>coproporphyrinogen III(in) + ATP + H2O = coproporphyrinogen III(out) + ADP + phosphate + H(+)</text>
        <dbReference type="Rhea" id="RHEA:66680"/>
        <dbReference type="ChEBI" id="CHEBI:15377"/>
        <dbReference type="ChEBI" id="CHEBI:15378"/>
        <dbReference type="ChEBI" id="CHEBI:30616"/>
        <dbReference type="ChEBI" id="CHEBI:43474"/>
        <dbReference type="ChEBI" id="CHEBI:57309"/>
        <dbReference type="ChEBI" id="CHEBI:456216"/>
    </reaction>
    <physiologicalReaction direction="left-to-right" evidence="34">
        <dbReference type="Rhea" id="RHEA:66681"/>
    </physiologicalReaction>
</comment>
<evidence type="ECO:0000256" key="32">
    <source>
        <dbReference type="ARBA" id="ARBA00031413"/>
    </source>
</evidence>
<keyword evidence="17" id="KW-0967">Endosome</keyword>
<dbReference type="InterPro" id="IPR011527">
    <property type="entry name" value="ABC1_TM_dom"/>
</dbReference>
<comment type="catalytic activity">
    <reaction evidence="35">
        <text>uroporphyrin I(in) + ATP + H2O = uroporphyrin I(out) + ADP + phosphate + H(+)</text>
        <dbReference type="Rhea" id="RHEA:66772"/>
        <dbReference type="ChEBI" id="CHEBI:15377"/>
        <dbReference type="ChEBI" id="CHEBI:15378"/>
        <dbReference type="ChEBI" id="CHEBI:30616"/>
        <dbReference type="ChEBI" id="CHEBI:43474"/>
        <dbReference type="ChEBI" id="CHEBI:167480"/>
        <dbReference type="ChEBI" id="CHEBI:456216"/>
    </reaction>
    <physiologicalReaction direction="left-to-right" evidence="35">
        <dbReference type="Rhea" id="RHEA:66773"/>
    </physiologicalReaction>
</comment>
<dbReference type="GO" id="GO:0005524">
    <property type="term" value="F:ATP binding"/>
    <property type="evidence" value="ECO:0007669"/>
    <property type="project" value="UniProtKB-KW"/>
</dbReference>
<dbReference type="GO" id="GO:0005765">
    <property type="term" value="C:lysosomal membrane"/>
    <property type="evidence" value="ECO:0007669"/>
    <property type="project" value="UniProtKB-SubCell"/>
</dbReference>
<dbReference type="Pfam" id="PF00005">
    <property type="entry name" value="ABC_tran"/>
    <property type="match status" value="1"/>
</dbReference>
<dbReference type="CDD" id="cd18581">
    <property type="entry name" value="ABC_6TM_ABCB6"/>
    <property type="match status" value="1"/>
</dbReference>
<evidence type="ECO:0000256" key="38">
    <source>
        <dbReference type="ARBA" id="ARBA00048510"/>
    </source>
</evidence>
<keyword evidence="25 41" id="KW-0472">Membrane</keyword>
<dbReference type="Pfam" id="PF00664">
    <property type="entry name" value="ABC_membrane"/>
    <property type="match status" value="1"/>
</dbReference>
<keyword evidence="16" id="KW-0547">Nucleotide-binding</keyword>
<evidence type="ECO:0000256" key="39">
    <source>
        <dbReference type="ARBA" id="ARBA00048636"/>
    </source>
</evidence>
<evidence type="ECO:0000256" key="1">
    <source>
        <dbReference type="ARBA" id="ARBA00004146"/>
    </source>
</evidence>
<comment type="caution">
    <text evidence="44">The sequence shown here is derived from an EMBL/GenBank/DDBJ whole genome shotgun (WGS) entry which is preliminary data.</text>
</comment>
<dbReference type="AlphaFoldDB" id="A0AAV2B3E0"/>
<dbReference type="InterPro" id="IPR039421">
    <property type="entry name" value="Type_1_exporter"/>
</dbReference>
<dbReference type="EC" id="7.6.2.5" evidence="30"/>
<evidence type="ECO:0000256" key="30">
    <source>
        <dbReference type="ARBA" id="ARBA00024385"/>
    </source>
</evidence>
<evidence type="ECO:0000256" key="28">
    <source>
        <dbReference type="ARBA" id="ARBA00024320"/>
    </source>
</evidence>
<feature type="transmembrane region" description="Helical" evidence="41">
    <location>
        <begin position="97"/>
        <end position="119"/>
    </location>
</feature>
<keyword evidence="15 41" id="KW-0812">Transmembrane</keyword>
<evidence type="ECO:0000256" key="10">
    <source>
        <dbReference type="ARBA" id="ARBA00004656"/>
    </source>
</evidence>
<dbReference type="GO" id="GO:0032585">
    <property type="term" value="C:multivesicular body membrane"/>
    <property type="evidence" value="ECO:0007669"/>
    <property type="project" value="UniProtKB-SubCell"/>
</dbReference>
<evidence type="ECO:0000256" key="17">
    <source>
        <dbReference type="ARBA" id="ARBA00022753"/>
    </source>
</evidence>
<evidence type="ECO:0000256" key="14">
    <source>
        <dbReference type="ARBA" id="ARBA00022525"/>
    </source>
</evidence>
<dbReference type="InterPro" id="IPR003439">
    <property type="entry name" value="ABC_transporter-like_ATP-bd"/>
</dbReference>
<name>A0AAV2B3E0_9ARAC</name>
<accession>A0AAV2B3E0</accession>
<dbReference type="SUPFAM" id="SSF90123">
    <property type="entry name" value="ABC transporter transmembrane region"/>
    <property type="match status" value="1"/>
</dbReference>
<evidence type="ECO:0000256" key="6">
    <source>
        <dbReference type="ARBA" id="ARBA00004477"/>
    </source>
</evidence>
<evidence type="ECO:0000256" key="8">
    <source>
        <dbReference type="ARBA" id="ARBA00004651"/>
    </source>
</evidence>
<evidence type="ECO:0000313" key="45">
    <source>
        <dbReference type="Proteomes" id="UP001497382"/>
    </source>
</evidence>
<evidence type="ECO:0000256" key="29">
    <source>
        <dbReference type="ARBA" id="ARBA00024363"/>
    </source>
</evidence>
<evidence type="ECO:0000256" key="23">
    <source>
        <dbReference type="ARBA" id="ARBA00023034"/>
    </source>
</evidence>
<evidence type="ECO:0000256" key="26">
    <source>
        <dbReference type="ARBA" id="ARBA00023157"/>
    </source>
</evidence>
<feature type="transmembrane region" description="Helical" evidence="41">
    <location>
        <begin position="376"/>
        <end position="399"/>
    </location>
</feature>
<dbReference type="GO" id="GO:0015439">
    <property type="term" value="F:ABC-type heme transporter activity"/>
    <property type="evidence" value="ECO:0007669"/>
    <property type="project" value="UniProtKB-EC"/>
</dbReference>
<dbReference type="InterPro" id="IPR017871">
    <property type="entry name" value="ABC_transporter-like_CS"/>
</dbReference>
<feature type="transmembrane region" description="Helical" evidence="41">
    <location>
        <begin position="526"/>
        <end position="544"/>
    </location>
</feature>
<keyword evidence="21" id="KW-1278">Translocase</keyword>
<comment type="catalytic activity">
    <reaction evidence="36">
        <text>protoporphyrin IX(in) + ATP + H2O = protoporphyrin IX(out) + ADP + phosphate + H(+)</text>
        <dbReference type="Rhea" id="RHEA:61336"/>
        <dbReference type="ChEBI" id="CHEBI:15377"/>
        <dbReference type="ChEBI" id="CHEBI:15378"/>
        <dbReference type="ChEBI" id="CHEBI:30616"/>
        <dbReference type="ChEBI" id="CHEBI:43474"/>
        <dbReference type="ChEBI" id="CHEBI:57306"/>
        <dbReference type="ChEBI" id="CHEBI:456216"/>
    </reaction>
    <physiologicalReaction direction="left-to-right" evidence="36">
        <dbReference type="Rhea" id="RHEA:61337"/>
    </physiologicalReaction>
</comment>
<keyword evidence="19" id="KW-0256">Endoplasmic reticulum</keyword>
<dbReference type="GO" id="GO:0005789">
    <property type="term" value="C:endoplasmic reticulum membrane"/>
    <property type="evidence" value="ECO:0007669"/>
    <property type="project" value="UniProtKB-SubCell"/>
</dbReference>
<comment type="catalytic activity">
    <reaction evidence="40">
        <text>coproporphyrin I(in) + ATP + H2O = coproporphyrin I(out) + ADP + phosphate + H(+)</text>
        <dbReference type="Rhea" id="RHEA:66768"/>
        <dbReference type="ChEBI" id="CHEBI:15377"/>
        <dbReference type="ChEBI" id="CHEBI:15378"/>
        <dbReference type="ChEBI" id="CHEBI:30616"/>
        <dbReference type="ChEBI" id="CHEBI:43474"/>
        <dbReference type="ChEBI" id="CHEBI:167478"/>
        <dbReference type="ChEBI" id="CHEBI:456216"/>
    </reaction>
    <physiologicalReaction direction="left-to-right" evidence="40">
        <dbReference type="Rhea" id="RHEA:66769"/>
    </physiologicalReaction>
</comment>
<comment type="catalytic activity">
    <reaction evidence="38">
        <text>uroporphyrin III(in) + ATP + H2O = uroporphyrin III(out) + ADP + phosphate + H(+)</text>
        <dbReference type="Rhea" id="RHEA:66776"/>
        <dbReference type="ChEBI" id="CHEBI:15377"/>
        <dbReference type="ChEBI" id="CHEBI:15378"/>
        <dbReference type="ChEBI" id="CHEBI:30616"/>
        <dbReference type="ChEBI" id="CHEBI:43474"/>
        <dbReference type="ChEBI" id="CHEBI:167479"/>
        <dbReference type="ChEBI" id="CHEBI:456216"/>
    </reaction>
    <physiologicalReaction direction="left-to-right" evidence="38">
        <dbReference type="Rhea" id="RHEA:66777"/>
    </physiologicalReaction>
</comment>
<dbReference type="Pfam" id="PF16185">
    <property type="entry name" value="MTABC_N"/>
    <property type="match status" value="1"/>
</dbReference>
<evidence type="ECO:0000256" key="41">
    <source>
        <dbReference type="SAM" id="Phobius"/>
    </source>
</evidence>
<comment type="similarity">
    <text evidence="29">Belongs to the ABC transporter superfamily. ABCB family. Heavy Metal importer (TC 3.A.1.210) subfamily.</text>
</comment>
<evidence type="ECO:0000256" key="19">
    <source>
        <dbReference type="ARBA" id="ARBA00022824"/>
    </source>
</evidence>
<keyword evidence="24" id="KW-0496">Mitochondrion</keyword>
<keyword evidence="12" id="KW-0813">Transport</keyword>
<dbReference type="EMBL" id="CAXIEN010000267">
    <property type="protein sequence ID" value="CAL1290607.1"/>
    <property type="molecule type" value="Genomic_DNA"/>
</dbReference>
<evidence type="ECO:0000256" key="21">
    <source>
        <dbReference type="ARBA" id="ARBA00022967"/>
    </source>
</evidence>
<dbReference type="PROSITE" id="PS00211">
    <property type="entry name" value="ABC_TRANSPORTER_1"/>
    <property type="match status" value="1"/>
</dbReference>
<dbReference type="GO" id="GO:0005886">
    <property type="term" value="C:plasma membrane"/>
    <property type="evidence" value="ECO:0007669"/>
    <property type="project" value="UniProtKB-SubCell"/>
</dbReference>